<dbReference type="EMBL" id="BKCJ010366782">
    <property type="protein sequence ID" value="GFA08619.1"/>
    <property type="molecule type" value="Genomic_DNA"/>
</dbReference>
<evidence type="ECO:0000256" key="2">
    <source>
        <dbReference type="SAM" id="MobiDB-lite"/>
    </source>
</evidence>
<accession>A0A699J3C3</accession>
<proteinExistence type="predicted"/>
<protein>
    <submittedName>
        <fullName evidence="3">Uncharacterized protein</fullName>
    </submittedName>
</protein>
<name>A0A699J3C3_TANCI</name>
<reference evidence="3" key="1">
    <citation type="journal article" date="2019" name="Sci. Rep.">
        <title>Draft genome of Tanacetum cinerariifolium, the natural source of mosquito coil.</title>
        <authorList>
            <person name="Yamashiro T."/>
            <person name="Shiraishi A."/>
            <person name="Satake H."/>
            <person name="Nakayama K."/>
        </authorList>
    </citation>
    <scope>NUCLEOTIDE SEQUENCE</scope>
</reference>
<gene>
    <name evidence="3" type="ORF">Tci_580591</name>
</gene>
<keyword evidence="1" id="KW-0175">Coiled coil</keyword>
<evidence type="ECO:0000256" key="1">
    <source>
        <dbReference type="SAM" id="Coils"/>
    </source>
</evidence>
<feature type="region of interest" description="Disordered" evidence="2">
    <location>
        <begin position="238"/>
        <end position="264"/>
    </location>
</feature>
<feature type="coiled-coil region" evidence="1">
    <location>
        <begin position="274"/>
        <end position="343"/>
    </location>
</feature>
<feature type="region of interest" description="Disordered" evidence="2">
    <location>
        <begin position="1"/>
        <end position="20"/>
    </location>
</feature>
<evidence type="ECO:0000313" key="3">
    <source>
        <dbReference type="EMBL" id="GFA08619.1"/>
    </source>
</evidence>
<organism evidence="3">
    <name type="scientific">Tanacetum cinerariifolium</name>
    <name type="common">Dalmatian daisy</name>
    <name type="synonym">Chrysanthemum cinerariifolium</name>
    <dbReference type="NCBI Taxonomy" id="118510"/>
    <lineage>
        <taxon>Eukaryota</taxon>
        <taxon>Viridiplantae</taxon>
        <taxon>Streptophyta</taxon>
        <taxon>Embryophyta</taxon>
        <taxon>Tracheophyta</taxon>
        <taxon>Spermatophyta</taxon>
        <taxon>Magnoliopsida</taxon>
        <taxon>eudicotyledons</taxon>
        <taxon>Gunneridae</taxon>
        <taxon>Pentapetalae</taxon>
        <taxon>asterids</taxon>
        <taxon>campanulids</taxon>
        <taxon>Asterales</taxon>
        <taxon>Asteraceae</taxon>
        <taxon>Asteroideae</taxon>
        <taxon>Anthemideae</taxon>
        <taxon>Anthemidinae</taxon>
        <taxon>Tanacetum</taxon>
    </lineage>
</organism>
<dbReference type="AlphaFoldDB" id="A0A699J3C3"/>
<comment type="caution">
    <text evidence="3">The sequence shown here is derived from an EMBL/GenBank/DDBJ whole genome shotgun (WGS) entry which is preliminary data.</text>
</comment>
<sequence>MAFTSLSSSSSSSSDSEVSNCSKACSKAYTTLKEQYDSLTLDYKKSQYNLLSYQAEYTKNLEKAKKERDELKLTLEKLQNSSKALNNLLDSQFSDKSKAGLGYKATSPVVESSVNSSEMFENQKNVEFRLDKGYHAVLPPITGNHLPPKRDLRLTNEHFECVSMDVIANIAPSDVKTIDVNHKGVFSIEEPKPLMKNNFSPPIIEDWYSDDESEVDISPTFKVKTVKPSIKKIKFDKTARETVKNKESPKQHKHHPRGNQRNWNNLMSQRLGSLQSVEERLVHYKKNKVVLTDKINVLNLEVKQKDKVLAEYTKNLEKAKKEIDELKLTLEKLQNSSKALNNLLDSQVSDISKAGLGYKATTPVVESSVNSSKICDNQENVEFRLDKGYHVVPLPFTGNHMPPKRDLRLTNEHFESVSIDVIANIAPSDIKTIYVNHKCVFSIEESKPVMKNNFSPPIIEDWYSDDVIEVDISPTFKVKTVKPSI</sequence>
<feature type="coiled-coil region" evidence="1">
    <location>
        <begin position="54"/>
        <end position="88"/>
    </location>
</feature>
<feature type="compositionally biased region" description="Basic and acidic residues" evidence="2">
    <location>
        <begin position="238"/>
        <end position="250"/>
    </location>
</feature>